<name>A0A7S0G8B2_9RHOD</name>
<accession>A0A7S0G8B2</accession>
<reference evidence="1" key="1">
    <citation type="submission" date="2021-01" db="EMBL/GenBank/DDBJ databases">
        <authorList>
            <person name="Corre E."/>
            <person name="Pelletier E."/>
            <person name="Niang G."/>
            <person name="Scheremetjew M."/>
            <person name="Finn R."/>
            <person name="Kale V."/>
            <person name="Holt S."/>
            <person name="Cochrane G."/>
            <person name="Meng A."/>
            <person name="Brown T."/>
            <person name="Cohen L."/>
        </authorList>
    </citation>
    <scope>NUCLEOTIDE SEQUENCE</scope>
    <source>
        <strain evidence="1">UTEX LB 2760</strain>
    </source>
</reference>
<proteinExistence type="predicted"/>
<dbReference type="AlphaFoldDB" id="A0A7S0G8B2"/>
<dbReference type="InterPro" id="IPR011990">
    <property type="entry name" value="TPR-like_helical_dom_sf"/>
</dbReference>
<dbReference type="Gene3D" id="1.25.40.10">
    <property type="entry name" value="Tetratricopeptide repeat domain"/>
    <property type="match status" value="1"/>
</dbReference>
<evidence type="ECO:0000313" key="1">
    <source>
        <dbReference type="EMBL" id="CAD8402673.1"/>
    </source>
</evidence>
<protein>
    <recommendedName>
        <fullName evidence="2">Pentacotripeptide-repeat region of PRORP domain-containing protein</fullName>
    </recommendedName>
</protein>
<gene>
    <name evidence="1" type="ORF">RMAR0315_LOCUS12678</name>
</gene>
<sequence length="201" mass="23273">MSSRELVKGWERSSGFRPFERRKKSVLRAFNLFNSRLWKGYIGRDIEVAHVTEGLADYGDFRRVAYTMLEVEGRGREPLDQCYGHWIRSLARGDQVDRVRSVIDHMRARNREVPLSVYNEALFALGKNGRVKECLLIKEELDKELRKLDDVTYTALINYKARKTAVERDASSKSQARGTNVRRLHEGACKVRRLQGSINNV</sequence>
<dbReference type="EMBL" id="HBEK01023099">
    <property type="protein sequence ID" value="CAD8402673.1"/>
    <property type="molecule type" value="Transcribed_RNA"/>
</dbReference>
<evidence type="ECO:0008006" key="2">
    <source>
        <dbReference type="Google" id="ProtNLM"/>
    </source>
</evidence>
<organism evidence="1">
    <name type="scientific">Rhodosorus marinus</name>
    <dbReference type="NCBI Taxonomy" id="101924"/>
    <lineage>
        <taxon>Eukaryota</taxon>
        <taxon>Rhodophyta</taxon>
        <taxon>Stylonematophyceae</taxon>
        <taxon>Stylonematales</taxon>
        <taxon>Stylonemataceae</taxon>
        <taxon>Rhodosorus</taxon>
    </lineage>
</organism>